<feature type="region of interest" description="Disordered" evidence="1">
    <location>
        <begin position="129"/>
        <end position="201"/>
    </location>
</feature>
<protein>
    <submittedName>
        <fullName evidence="2">Uncharacterized protein</fullName>
    </submittedName>
</protein>
<feature type="compositionally biased region" description="Polar residues" evidence="1">
    <location>
        <begin position="155"/>
        <end position="168"/>
    </location>
</feature>
<evidence type="ECO:0000313" key="3">
    <source>
        <dbReference type="Proteomes" id="UP000070544"/>
    </source>
</evidence>
<accession>A0A139A8W8</accession>
<dbReference type="Proteomes" id="UP000070544">
    <property type="component" value="Unassembled WGS sequence"/>
</dbReference>
<dbReference type="EMBL" id="KQ965784">
    <property type="protein sequence ID" value="KXS12843.1"/>
    <property type="molecule type" value="Genomic_DNA"/>
</dbReference>
<gene>
    <name evidence="2" type="ORF">M427DRAFT_34465</name>
</gene>
<evidence type="ECO:0000256" key="1">
    <source>
        <dbReference type="SAM" id="MobiDB-lite"/>
    </source>
</evidence>
<keyword evidence="3" id="KW-1185">Reference proteome</keyword>
<sequence length="201" mass="21413">MRFNLSSFDEKCQGGAMLTGVAVVSCVEARESRGWVLKRGHVILLPPPNILPLDLSSSPLVAFADRHHLVLPSLAHRQVFLLRGVGRLGAGIRRGGPGWCGGGWRECGWRGGGRRVSVGGSGAELEWGRCQTGYGKPTASNPSSSRTKVHCSVQGHATSNTPQQTKNTRVYAHSPGGTSRNPSPERDAAGADYNTPAVHRN</sequence>
<name>A0A139A8W8_GONPJ</name>
<reference evidence="2 3" key="1">
    <citation type="journal article" date="2015" name="Genome Biol. Evol.">
        <title>Phylogenomic analyses indicate that early fungi evolved digesting cell walls of algal ancestors of land plants.</title>
        <authorList>
            <person name="Chang Y."/>
            <person name="Wang S."/>
            <person name="Sekimoto S."/>
            <person name="Aerts A.L."/>
            <person name="Choi C."/>
            <person name="Clum A."/>
            <person name="LaButti K.M."/>
            <person name="Lindquist E.A."/>
            <person name="Yee Ngan C."/>
            <person name="Ohm R.A."/>
            <person name="Salamov A.A."/>
            <person name="Grigoriev I.V."/>
            <person name="Spatafora J.W."/>
            <person name="Berbee M.L."/>
        </authorList>
    </citation>
    <scope>NUCLEOTIDE SEQUENCE [LARGE SCALE GENOMIC DNA]</scope>
    <source>
        <strain evidence="2 3">JEL478</strain>
    </source>
</reference>
<organism evidence="2 3">
    <name type="scientific">Gonapodya prolifera (strain JEL478)</name>
    <name type="common">Monoblepharis prolifera</name>
    <dbReference type="NCBI Taxonomy" id="1344416"/>
    <lineage>
        <taxon>Eukaryota</taxon>
        <taxon>Fungi</taxon>
        <taxon>Fungi incertae sedis</taxon>
        <taxon>Chytridiomycota</taxon>
        <taxon>Chytridiomycota incertae sedis</taxon>
        <taxon>Monoblepharidomycetes</taxon>
        <taxon>Monoblepharidales</taxon>
        <taxon>Gonapodyaceae</taxon>
        <taxon>Gonapodya</taxon>
    </lineage>
</organism>
<dbReference type="AlphaFoldDB" id="A0A139A8W8"/>
<proteinExistence type="predicted"/>
<evidence type="ECO:0000313" key="2">
    <source>
        <dbReference type="EMBL" id="KXS12843.1"/>
    </source>
</evidence>
<dbReference type="PROSITE" id="PS51257">
    <property type="entry name" value="PROKAR_LIPOPROTEIN"/>
    <property type="match status" value="1"/>
</dbReference>